<dbReference type="Gene3D" id="3.90.550.10">
    <property type="entry name" value="Spore Coat Polysaccharide Biosynthesis Protein SpsA, Chain A"/>
    <property type="match status" value="1"/>
</dbReference>
<comment type="subcellular location">
    <subcellularLocation>
        <location evidence="1 9">Golgi apparatus</location>
        <location evidence="1 9">Golgi stack membrane</location>
        <topology evidence="1 9">Single-pass type II membrane protein</topology>
    </subcellularLocation>
</comment>
<comment type="caution">
    <text evidence="10">The sequence shown here is derived from an EMBL/GenBank/DDBJ whole genome shotgun (WGS) entry which is preliminary data.</text>
</comment>
<dbReference type="PANTHER" id="PTHR12369:SF11">
    <property type="entry name" value="HEXOSYLTRANSFERASE"/>
    <property type="match status" value="1"/>
</dbReference>
<dbReference type="Proteomes" id="UP001642483">
    <property type="component" value="Unassembled WGS sequence"/>
</dbReference>
<dbReference type="PANTHER" id="PTHR12369">
    <property type="entry name" value="CHONDROITIN SYNTHASE"/>
    <property type="match status" value="1"/>
</dbReference>
<dbReference type="Gene3D" id="3.90.550.50">
    <property type="match status" value="1"/>
</dbReference>
<keyword evidence="8" id="KW-0472">Membrane</keyword>
<evidence type="ECO:0000256" key="6">
    <source>
        <dbReference type="ARBA" id="ARBA00022989"/>
    </source>
</evidence>
<keyword evidence="4" id="KW-0812">Transmembrane</keyword>
<dbReference type="InterPro" id="IPR008428">
    <property type="entry name" value="Chond_GalNAc"/>
</dbReference>
<evidence type="ECO:0000256" key="9">
    <source>
        <dbReference type="RuleBase" id="RU364016"/>
    </source>
</evidence>
<evidence type="ECO:0000313" key="11">
    <source>
        <dbReference type="Proteomes" id="UP001642483"/>
    </source>
</evidence>
<dbReference type="InterPro" id="IPR051227">
    <property type="entry name" value="CS_glycosyltransferase"/>
</dbReference>
<dbReference type="EMBL" id="CAWYQH010000035">
    <property type="protein sequence ID" value="CAK8676942.1"/>
    <property type="molecule type" value="Genomic_DNA"/>
</dbReference>
<dbReference type="Pfam" id="PF05679">
    <property type="entry name" value="CHGN"/>
    <property type="match status" value="1"/>
</dbReference>
<dbReference type="InterPro" id="IPR029044">
    <property type="entry name" value="Nucleotide-diphossugar_trans"/>
</dbReference>
<proteinExistence type="inferred from homology"/>
<evidence type="ECO:0000256" key="8">
    <source>
        <dbReference type="ARBA" id="ARBA00023136"/>
    </source>
</evidence>
<keyword evidence="5 9" id="KW-0735">Signal-anchor</keyword>
<keyword evidence="7 9" id="KW-0333">Golgi apparatus</keyword>
<dbReference type="EC" id="2.4.1.-" evidence="9"/>
<protein>
    <recommendedName>
        <fullName evidence="9">Hexosyltransferase</fullName>
        <ecNumber evidence="9">2.4.1.-</ecNumber>
    </recommendedName>
</protein>
<organism evidence="10 11">
    <name type="scientific">Clavelina lepadiformis</name>
    <name type="common">Light-bulb sea squirt</name>
    <name type="synonym">Ascidia lepadiformis</name>
    <dbReference type="NCBI Taxonomy" id="159417"/>
    <lineage>
        <taxon>Eukaryota</taxon>
        <taxon>Metazoa</taxon>
        <taxon>Chordata</taxon>
        <taxon>Tunicata</taxon>
        <taxon>Ascidiacea</taxon>
        <taxon>Aplousobranchia</taxon>
        <taxon>Clavelinidae</taxon>
        <taxon>Clavelina</taxon>
    </lineage>
</organism>
<keyword evidence="3 9" id="KW-0808">Transferase</keyword>
<keyword evidence="6" id="KW-1133">Transmembrane helix</keyword>
<evidence type="ECO:0000256" key="5">
    <source>
        <dbReference type="ARBA" id="ARBA00022968"/>
    </source>
</evidence>
<sequence length="1102" mass="127142">MTYSRNTTFRMGAQRRMFSRRSVVGLLTGILLGFNLASWLVIPVPSHTDIEIEVIARNGGDETKRQGIEFAEFRLGATRIRRKQGLGLVKIGHDCDHEFVDYGNAEHRESWVGQDGRKSRVKNTKGNRIEDISDKDKANYERALELFDLQQERLKRQKELEVFYESDIENEDDGDEMPQDRLEDFQLPANVQKYVEYDPDTALPVADGEPKKPEKYGLTMQPSFLLPKEKTPRSVHLADRKHFIYVGVLTAQKYLSTRGRAIIDTWAYRVPGKVEFYVGEDVKNPDDGGKPLPLVQLKTVKDDVYPPQKKSFLLLKNMYDNYLNSGYQWFMRADDDVYIKIEELEKFLRRLNSSQPIFLGQTGLGNAEERGRLSLAHGDNYCMGGPGMIFSREVVRRVGPHIQECVKKLYSWHEDVELSRCIRNFADVNCAWSYQMQELFYEHYTLRKGYIDPFIEPNNPKLYTALTLHPNKNPAYQVKLHKFMNFQKIQNNLKRIKTLSREIVSSNEFLNTRSGMEEYMLGIAPTLRRFVPRKRDEVLPWDFMSERLWYSFPPHQARRAVSTDRQLTARSIIMRVMQTMNANSKARGRVIDFKQIGYGYRRINPLFGVEYVLDLMLVYKRFKGKKLTIPVRRHAYLQQSFSRAEIFEQSPLDDQMLVKVMRKSKAGIIDTFFSAMYKRSASLISAFGLSQNGAKPALVSQKDITEGTFNTSRNFGRDLRKNIIRYDTGQFSSFSGDVLENRPQKVNIIITLTGRHDAFKFFMFNLEKVCLSKGDPVSLLIILFTSDDPAKEEEHEMTKELLDSYAQKYPDYDLRLIPINGKFSRGLGLEIGASHFANNSLLFFCDIDVVFDSEFIRKCRANTVKGSRVYYPILFSEFHPDFENVLSSWRLSSNRSEYIPLLQDNAIVRKRQLNKDHFKIGTSLGYWRSYGYGLLCTYKGDFSATGGFDISIQGWGMEDVDLVDKYASGSRGSRRSKVEIIRSDQHGKKRVDVLRSVEPSLVHVYHPSHCDPNLSEDQLRMCRASRASGIASIHNLAFAWQKSSADEGRRVDIVKDPVSDLIPEALDADTQDRNVENDQSNKDNAEKLHLKQDLQFKHVGIR</sequence>
<evidence type="ECO:0000256" key="3">
    <source>
        <dbReference type="ARBA" id="ARBA00022679"/>
    </source>
</evidence>
<dbReference type="SUPFAM" id="SSF53448">
    <property type="entry name" value="Nucleotide-diphospho-sugar transferases"/>
    <property type="match status" value="2"/>
</dbReference>
<accession>A0ABP0FF95</accession>
<evidence type="ECO:0000313" key="10">
    <source>
        <dbReference type="EMBL" id="CAK8676942.1"/>
    </source>
</evidence>
<gene>
    <name evidence="10" type="ORF">CVLEPA_LOCUS6358</name>
</gene>
<evidence type="ECO:0000256" key="7">
    <source>
        <dbReference type="ARBA" id="ARBA00023034"/>
    </source>
</evidence>
<evidence type="ECO:0000256" key="1">
    <source>
        <dbReference type="ARBA" id="ARBA00004447"/>
    </source>
</evidence>
<evidence type="ECO:0000256" key="4">
    <source>
        <dbReference type="ARBA" id="ARBA00022692"/>
    </source>
</evidence>
<reference evidence="10 11" key="1">
    <citation type="submission" date="2024-02" db="EMBL/GenBank/DDBJ databases">
        <authorList>
            <person name="Daric V."/>
            <person name="Darras S."/>
        </authorList>
    </citation>
    <scope>NUCLEOTIDE SEQUENCE [LARGE SCALE GENOMIC DNA]</scope>
</reference>
<comment type="similarity">
    <text evidence="2 9">Belongs to the chondroitin N-acetylgalactosaminyltransferase family.</text>
</comment>
<name>A0ABP0FF95_CLALP</name>
<keyword evidence="11" id="KW-1185">Reference proteome</keyword>
<evidence type="ECO:0000256" key="2">
    <source>
        <dbReference type="ARBA" id="ARBA00009239"/>
    </source>
</evidence>